<dbReference type="InterPro" id="IPR006134">
    <property type="entry name" value="DNA-dir_DNA_pol_B_multi_dom"/>
</dbReference>
<dbReference type="InterPro" id="IPR023211">
    <property type="entry name" value="DNA_pol_palm_dom_sf"/>
</dbReference>
<gene>
    <name evidence="10" type="ORF">XM47_06335</name>
</gene>
<dbReference type="PRINTS" id="PR00106">
    <property type="entry name" value="DNAPOLB"/>
</dbReference>
<comment type="similarity">
    <text evidence="1 7">Belongs to the DNA polymerase type-B family.</text>
</comment>
<dbReference type="Pfam" id="PF03104">
    <property type="entry name" value="DNA_pol_B_exo1"/>
    <property type="match status" value="1"/>
</dbReference>
<dbReference type="PATRIC" id="fig|1513271.3.peg.1297"/>
<dbReference type="Proteomes" id="UP000037600">
    <property type="component" value="Unassembled WGS sequence"/>
</dbReference>
<dbReference type="EC" id="2.7.7.7" evidence="7"/>
<dbReference type="AlphaFoldDB" id="A0A0J8GTH7"/>
<dbReference type="STRING" id="1513271.XM47_06335"/>
<dbReference type="GO" id="GO:0000166">
    <property type="term" value="F:nucleotide binding"/>
    <property type="evidence" value="ECO:0007669"/>
    <property type="project" value="InterPro"/>
</dbReference>
<evidence type="ECO:0000256" key="6">
    <source>
        <dbReference type="ARBA" id="ARBA00049244"/>
    </source>
</evidence>
<feature type="domain" description="DNA-directed DNA polymerase family B exonuclease" evidence="9">
    <location>
        <begin position="110"/>
        <end position="305"/>
    </location>
</feature>
<evidence type="ECO:0000259" key="8">
    <source>
        <dbReference type="Pfam" id="PF00136"/>
    </source>
</evidence>
<dbReference type="GO" id="GO:0045004">
    <property type="term" value="P:DNA replication proofreading"/>
    <property type="evidence" value="ECO:0007669"/>
    <property type="project" value="TreeGrafter"/>
</dbReference>
<proteinExistence type="inferred from homology"/>
<dbReference type="InterPro" id="IPR006172">
    <property type="entry name" value="DNA-dir_DNA_pol_B"/>
</dbReference>
<comment type="catalytic activity">
    <reaction evidence="6 7">
        <text>DNA(n) + a 2'-deoxyribonucleoside 5'-triphosphate = DNA(n+1) + diphosphate</text>
        <dbReference type="Rhea" id="RHEA:22508"/>
        <dbReference type="Rhea" id="RHEA-COMP:17339"/>
        <dbReference type="Rhea" id="RHEA-COMP:17340"/>
        <dbReference type="ChEBI" id="CHEBI:33019"/>
        <dbReference type="ChEBI" id="CHEBI:61560"/>
        <dbReference type="ChEBI" id="CHEBI:173112"/>
        <dbReference type="EC" id="2.7.7.7"/>
    </reaction>
</comment>
<dbReference type="InterPro" id="IPR043502">
    <property type="entry name" value="DNA/RNA_pol_sf"/>
</dbReference>
<evidence type="ECO:0000256" key="2">
    <source>
        <dbReference type="ARBA" id="ARBA00022679"/>
    </source>
</evidence>
<dbReference type="SUPFAM" id="SSF56672">
    <property type="entry name" value="DNA/RNA polymerases"/>
    <property type="match status" value="1"/>
</dbReference>
<dbReference type="CDD" id="cd05537">
    <property type="entry name" value="POLBc_Pol_II"/>
    <property type="match status" value="1"/>
</dbReference>
<protein>
    <recommendedName>
        <fullName evidence="7">DNA polymerase</fullName>
        <ecNumber evidence="7">2.7.7.7</ecNumber>
    </recommendedName>
</protein>
<keyword evidence="7" id="KW-0235">DNA replication</keyword>
<dbReference type="InterPro" id="IPR036397">
    <property type="entry name" value="RNaseH_sf"/>
</dbReference>
<keyword evidence="3 7" id="KW-0548">Nucleotidyltransferase</keyword>
<sequence length="791" mass="90371">MTEILQQVVYKGFLLTRQSKDTNNGIEVSYWVVNSDGPMLLTLPQQRSLFFIQTEDQAQAITTLTEHRIKVSAKALKLTTFVHQEVTALYFDRIKDHRAANRVLNQNGIETYEADIQVHDRLLIERNITSGIAGLSTETANANHTFKALACTKITAAPTEVCLSYLSLDIECSMQGELYSIALQNDTTELVLMIGKPEPSTLNIIWLENESALIQALISSIQELDPDLIIGWSVVNFDFRLLFKRAEKHKIALNFGRNNTRAYWRDNRNDTNQGFVTIPGRVVIDGIDALKTATYHFESFSLENVSRELLNKGKLIEDVKNRAEHITHDFRHNKIKLAQYNLEDCKLVSEIFKKTQLFDFLKLRSQLTGLELDRIGGSVAAFTNLYLPKLHRAGYVAPNLPESGGLASPGGYVMTSIPGLFNNVLVLDFKSLYPSIIRTFKIDPMGLVEGLKSPDNAIEGFIGGLFSREKHFLPEIISDLWLQRDQAKRDKDSARSQALKIIMNSFYGVLGSGGCRFYDKRLASSITLRGQQIMQQTALWIESQGYKVIYGDTDSTFVWLENVECTDEANQIGTDLAKLINQKWQQKLAEEYQLDCFLELEFETLYHKFFMPTIRGSELGSKKRYAGQIVSQGETQLVFKGLETVRSDWTELAREFQTELYKMIFSDQDPSEYIKRVIQETLDGKRDKQLSYRKRLRQKLSAYVKNIPPQVKAARLADQQNQQLGLPMQYQNKGWIKYFITLQGPQPSEYLTAKIDYQHYIDKQIKPVAESILPFIGLNFSQIESRQLRLF</sequence>
<dbReference type="OrthoDB" id="5807460at2"/>
<evidence type="ECO:0000256" key="4">
    <source>
        <dbReference type="ARBA" id="ARBA00022932"/>
    </source>
</evidence>
<dbReference type="GO" id="GO:0003887">
    <property type="term" value="F:DNA-directed DNA polymerase activity"/>
    <property type="evidence" value="ECO:0007669"/>
    <property type="project" value="UniProtKB-KW"/>
</dbReference>
<dbReference type="PROSITE" id="PS00116">
    <property type="entry name" value="DNA_POLYMERASE_B"/>
    <property type="match status" value="1"/>
</dbReference>
<evidence type="ECO:0000313" key="11">
    <source>
        <dbReference type="Proteomes" id="UP000037600"/>
    </source>
</evidence>
<reference evidence="10 11" key="1">
    <citation type="submission" date="2015-04" db="EMBL/GenBank/DDBJ databases">
        <title>Draft Genome Sequence of the Novel Agar-Digesting Marine Bacterium Q1.</title>
        <authorList>
            <person name="Li Y."/>
            <person name="Li D."/>
            <person name="Chen G."/>
            <person name="Du Z."/>
        </authorList>
    </citation>
    <scope>NUCLEOTIDE SEQUENCE [LARGE SCALE GENOMIC DNA]</scope>
    <source>
        <strain evidence="10 11">Q1</strain>
    </source>
</reference>
<dbReference type="InterPro" id="IPR006133">
    <property type="entry name" value="DNA-dir_DNA_pol_B_exonuc"/>
</dbReference>
<evidence type="ECO:0000259" key="9">
    <source>
        <dbReference type="Pfam" id="PF03104"/>
    </source>
</evidence>
<dbReference type="Gene3D" id="3.30.420.10">
    <property type="entry name" value="Ribonuclease H-like superfamily/Ribonuclease H"/>
    <property type="match status" value="1"/>
</dbReference>
<keyword evidence="4 7" id="KW-0239">DNA-directed DNA polymerase</keyword>
<comment type="caution">
    <text evidence="10">The sequence shown here is derived from an EMBL/GenBank/DDBJ whole genome shotgun (WGS) entry which is preliminary data.</text>
</comment>
<dbReference type="SUPFAM" id="SSF53098">
    <property type="entry name" value="Ribonuclease H-like"/>
    <property type="match status" value="1"/>
</dbReference>
<accession>A0A0J8GTH7</accession>
<name>A0A0J8GTH7_9ALTE</name>
<dbReference type="PANTHER" id="PTHR10322">
    <property type="entry name" value="DNA POLYMERASE CATALYTIC SUBUNIT"/>
    <property type="match status" value="1"/>
</dbReference>
<dbReference type="Pfam" id="PF00136">
    <property type="entry name" value="DNA_pol_B"/>
    <property type="match status" value="1"/>
</dbReference>
<dbReference type="SMART" id="SM00486">
    <property type="entry name" value="POLBc"/>
    <property type="match status" value="1"/>
</dbReference>
<dbReference type="Pfam" id="PF21474">
    <property type="entry name" value="DNApolII_N"/>
    <property type="match status" value="1"/>
</dbReference>
<dbReference type="FunFam" id="3.90.1600.10:FF:000030">
    <property type="entry name" value="DNA polymerase II"/>
    <property type="match status" value="1"/>
</dbReference>
<feature type="domain" description="DNA-directed DNA polymerase family B multifunctional" evidence="8">
    <location>
        <begin position="386"/>
        <end position="744"/>
    </location>
</feature>
<evidence type="ECO:0000313" key="10">
    <source>
        <dbReference type="EMBL" id="KMT66060.1"/>
    </source>
</evidence>
<dbReference type="InterPro" id="IPR042087">
    <property type="entry name" value="DNA_pol_B_thumb"/>
</dbReference>
<dbReference type="Gene3D" id="1.10.132.60">
    <property type="entry name" value="DNA polymerase family B, C-terminal domain"/>
    <property type="match status" value="1"/>
</dbReference>
<dbReference type="EMBL" id="LAZL01000007">
    <property type="protein sequence ID" value="KMT66060.1"/>
    <property type="molecule type" value="Genomic_DNA"/>
</dbReference>
<dbReference type="GO" id="GO:0009432">
    <property type="term" value="P:SOS response"/>
    <property type="evidence" value="ECO:0007669"/>
    <property type="project" value="TreeGrafter"/>
</dbReference>
<keyword evidence="2 7" id="KW-0808">Transferase</keyword>
<dbReference type="InterPro" id="IPR050240">
    <property type="entry name" value="DNA_pol_type-B"/>
</dbReference>
<dbReference type="InterPro" id="IPR012337">
    <property type="entry name" value="RNaseH-like_sf"/>
</dbReference>
<evidence type="ECO:0000256" key="7">
    <source>
        <dbReference type="RuleBase" id="RU000442"/>
    </source>
</evidence>
<dbReference type="InterPro" id="IPR017964">
    <property type="entry name" value="DNA-dir_DNA_pol_B_CS"/>
</dbReference>
<organism evidence="10 11">
    <name type="scientific">Catenovulum maritimum</name>
    <dbReference type="NCBI Taxonomy" id="1513271"/>
    <lineage>
        <taxon>Bacteria</taxon>
        <taxon>Pseudomonadati</taxon>
        <taxon>Pseudomonadota</taxon>
        <taxon>Gammaproteobacteria</taxon>
        <taxon>Alteromonadales</taxon>
        <taxon>Alteromonadaceae</taxon>
        <taxon>Catenovulum</taxon>
    </lineage>
</organism>
<dbReference type="CDD" id="cd05784">
    <property type="entry name" value="DNA_polB_II_exo"/>
    <property type="match status" value="1"/>
</dbReference>
<dbReference type="Gene3D" id="6.10.140.1130">
    <property type="match status" value="1"/>
</dbReference>
<dbReference type="RefSeq" id="WP_048690850.1">
    <property type="nucleotide sequence ID" value="NZ_KQ130485.1"/>
</dbReference>
<dbReference type="GO" id="GO:0003677">
    <property type="term" value="F:DNA binding"/>
    <property type="evidence" value="ECO:0007669"/>
    <property type="project" value="UniProtKB-KW"/>
</dbReference>
<dbReference type="Gene3D" id="3.90.1600.10">
    <property type="entry name" value="Palm domain of DNA polymerase"/>
    <property type="match status" value="2"/>
</dbReference>
<evidence type="ECO:0000256" key="5">
    <source>
        <dbReference type="ARBA" id="ARBA00023125"/>
    </source>
</evidence>
<keyword evidence="11" id="KW-1185">Reference proteome</keyword>
<dbReference type="Gene3D" id="3.30.70.2250">
    <property type="match status" value="1"/>
</dbReference>
<keyword evidence="5 7" id="KW-0238">DNA-binding</keyword>
<dbReference type="NCBIfam" id="NF004421">
    <property type="entry name" value="PRK05762.1-2"/>
    <property type="match status" value="1"/>
</dbReference>
<dbReference type="PANTHER" id="PTHR10322:SF23">
    <property type="entry name" value="DNA POLYMERASE DELTA CATALYTIC SUBUNIT"/>
    <property type="match status" value="1"/>
</dbReference>
<dbReference type="GO" id="GO:0008296">
    <property type="term" value="F:3'-5'-DNA exonuclease activity"/>
    <property type="evidence" value="ECO:0007669"/>
    <property type="project" value="TreeGrafter"/>
</dbReference>
<evidence type="ECO:0000256" key="3">
    <source>
        <dbReference type="ARBA" id="ARBA00022695"/>
    </source>
</evidence>
<evidence type="ECO:0000256" key="1">
    <source>
        <dbReference type="ARBA" id="ARBA00005755"/>
    </source>
</evidence>